<protein>
    <submittedName>
        <fullName evidence="16">Rsm22-cox11 tandem protein 1,mitochondrial</fullName>
    </submittedName>
</protein>
<keyword evidence="10" id="KW-0472">Membrane</keyword>
<dbReference type="Pfam" id="PF04442">
    <property type="entry name" value="CtaG_Cox11"/>
    <property type="match status" value="1"/>
</dbReference>
<dbReference type="InterPro" id="IPR023471">
    <property type="entry name" value="CtaG/Cox11_dom_sf"/>
</dbReference>
<evidence type="ECO:0000256" key="12">
    <source>
        <dbReference type="ARBA" id="ARBA00061184"/>
    </source>
</evidence>
<keyword evidence="9" id="KW-0496">Mitochondrion</keyword>
<dbReference type="AlphaFoldDB" id="R4X6S6"/>
<dbReference type="GO" id="GO:0051536">
    <property type="term" value="F:iron-sulfur cluster binding"/>
    <property type="evidence" value="ECO:0007669"/>
    <property type="project" value="UniProtKB-KW"/>
</dbReference>
<gene>
    <name evidence="16" type="ORF">TAPDE_000161</name>
</gene>
<dbReference type="HAMAP" id="MF_00155">
    <property type="entry name" value="CtaG"/>
    <property type="match status" value="1"/>
</dbReference>
<comment type="similarity">
    <text evidence="13">In the C-terminal section; belongs to the COX11/CtaG family.</text>
</comment>
<comment type="caution">
    <text evidence="16">The sequence shown here is derived from an EMBL/GenBank/DDBJ whole genome shotgun (WGS) entry which is preliminary data.</text>
</comment>
<evidence type="ECO:0000313" key="17">
    <source>
        <dbReference type="Proteomes" id="UP000013776"/>
    </source>
</evidence>
<feature type="chain" id="PRO_5004381897" evidence="15">
    <location>
        <begin position="17"/>
        <end position="183"/>
    </location>
</feature>
<dbReference type="Proteomes" id="UP000013776">
    <property type="component" value="Unassembled WGS sequence"/>
</dbReference>
<comment type="subunit">
    <text evidence="14">Associates with the mitochondrial ribosome (mitoribosome). Only transiently interacts with the mitoribosome.</text>
</comment>
<comment type="similarity">
    <text evidence="12">In the N-terminal section; belongs to the methyltransferase superfamily. Rsm22 family.</text>
</comment>
<dbReference type="SUPFAM" id="SSF110111">
    <property type="entry name" value="Ctag/Cox11"/>
    <property type="match status" value="1"/>
</dbReference>
<keyword evidence="7" id="KW-0408">Iron</keyword>
<dbReference type="OrthoDB" id="1704689at2759"/>
<evidence type="ECO:0000313" key="16">
    <source>
        <dbReference type="EMBL" id="CCG80631.1"/>
    </source>
</evidence>
<keyword evidence="6" id="KW-1133">Transmembrane helix</keyword>
<feature type="signal peptide" evidence="15">
    <location>
        <begin position="1"/>
        <end position="16"/>
    </location>
</feature>
<evidence type="ECO:0000256" key="7">
    <source>
        <dbReference type="ARBA" id="ARBA00023004"/>
    </source>
</evidence>
<evidence type="ECO:0000256" key="4">
    <source>
        <dbReference type="ARBA" id="ARBA00022792"/>
    </source>
</evidence>
<dbReference type="EMBL" id="CAHR02000004">
    <property type="protein sequence ID" value="CCG80631.1"/>
    <property type="molecule type" value="Genomic_DNA"/>
</dbReference>
<name>R4X6S6_TAPDE</name>
<keyword evidence="15" id="KW-0732">Signal</keyword>
<evidence type="ECO:0000256" key="10">
    <source>
        <dbReference type="ARBA" id="ARBA00023136"/>
    </source>
</evidence>
<evidence type="ECO:0000256" key="8">
    <source>
        <dbReference type="ARBA" id="ARBA00023014"/>
    </source>
</evidence>
<evidence type="ECO:0000256" key="13">
    <source>
        <dbReference type="ARBA" id="ARBA00061641"/>
    </source>
</evidence>
<reference evidence="16 17" key="1">
    <citation type="journal article" date="2013" name="MBio">
        <title>Genome sequencing of the plant pathogen Taphrina deformans, the causal agent of peach leaf curl.</title>
        <authorList>
            <person name="Cisse O.H."/>
            <person name="Almeida J.M.G.C.F."/>
            <person name="Fonseca A."/>
            <person name="Kumar A.A."/>
            <person name="Salojaervi J."/>
            <person name="Overmyer K."/>
            <person name="Hauser P.M."/>
            <person name="Pagni M."/>
        </authorList>
    </citation>
    <scope>NUCLEOTIDE SEQUENCE [LARGE SCALE GENOMIC DNA]</scope>
    <source>
        <strain evidence="17">PYCC 5710 / ATCC 11124 / CBS 356.35 / IMI 108563 / JCM 9778 / NBRC 8474</strain>
    </source>
</reference>
<dbReference type="Gene3D" id="2.60.370.10">
    <property type="entry name" value="Ctag/Cox11"/>
    <property type="match status" value="1"/>
</dbReference>
<dbReference type="eggNOG" id="KOG2540">
    <property type="taxonomic scope" value="Eukaryota"/>
</dbReference>
<dbReference type="VEuPathDB" id="FungiDB:TAPDE_000161"/>
<evidence type="ECO:0000256" key="6">
    <source>
        <dbReference type="ARBA" id="ARBA00022989"/>
    </source>
</evidence>
<dbReference type="GO" id="GO:0005743">
    <property type="term" value="C:mitochondrial inner membrane"/>
    <property type="evidence" value="ECO:0007669"/>
    <property type="project" value="UniProtKB-SubCell"/>
</dbReference>
<evidence type="ECO:0000256" key="5">
    <source>
        <dbReference type="ARBA" id="ARBA00022946"/>
    </source>
</evidence>
<dbReference type="FunFam" id="2.60.370.10:FF:000001">
    <property type="entry name" value="COX11 cytochrome c oxidase assembly homolog"/>
    <property type="match status" value="1"/>
</dbReference>
<dbReference type="InterPro" id="IPR007533">
    <property type="entry name" value="Cyt_c_oxidase_assmbl_CtaG"/>
</dbReference>
<dbReference type="NCBIfam" id="NF003465">
    <property type="entry name" value="PRK05089.1"/>
    <property type="match status" value="1"/>
</dbReference>
<keyword evidence="5" id="KW-0809">Transit peptide</keyword>
<dbReference type="GO" id="GO:0005759">
    <property type="term" value="C:mitochondrial matrix"/>
    <property type="evidence" value="ECO:0007669"/>
    <property type="project" value="UniProtKB-ARBA"/>
</dbReference>
<comment type="function">
    <text evidence="1">Exerts its effect at some terminal stage of cytochrome c oxidase synthesis, probably by being involved in the insertion of the copper B into subunit I.</text>
</comment>
<accession>R4X6S6</accession>
<evidence type="ECO:0000256" key="2">
    <source>
        <dbReference type="ARBA" id="ARBA00004243"/>
    </source>
</evidence>
<evidence type="ECO:0000256" key="1">
    <source>
        <dbReference type="ARBA" id="ARBA00004007"/>
    </source>
</evidence>
<keyword evidence="8" id="KW-0479">Metal-binding</keyword>
<comment type="function">
    <text evidence="11">Mitochondrial ribosome (mitoribosome) assembly factor. Binds at the interface of the head and body domains of the mitochondrial small ribosomal subunit (mt-SSU), occluding the mRNA channel and preventing compaction of the head domain towards the body. Probable inactive methyltransferase: retains the characteristic folding and ability to bind S-adenosyl-L-methionine, but it probably lost its methyltransferase activity.</text>
</comment>
<keyword evidence="4" id="KW-0999">Mitochondrion inner membrane</keyword>
<evidence type="ECO:0000256" key="15">
    <source>
        <dbReference type="SAM" id="SignalP"/>
    </source>
</evidence>
<dbReference type="PIRSF" id="PIRSF005413">
    <property type="entry name" value="COX11"/>
    <property type="match status" value="1"/>
</dbReference>
<evidence type="ECO:0000256" key="14">
    <source>
        <dbReference type="ARBA" id="ARBA00065979"/>
    </source>
</evidence>
<comment type="subcellular location">
    <subcellularLocation>
        <location evidence="2">Mitochondrion inner membrane</location>
        <topology evidence="2">Single-pass membrane protein</topology>
        <orientation evidence="2">Intermembrane side</orientation>
    </subcellularLocation>
</comment>
<proteinExistence type="inferred from homology"/>
<keyword evidence="17" id="KW-1185">Reference proteome</keyword>
<keyword evidence="3" id="KW-0812">Transmembrane</keyword>
<dbReference type="GO" id="GO:0005507">
    <property type="term" value="F:copper ion binding"/>
    <property type="evidence" value="ECO:0007669"/>
    <property type="project" value="InterPro"/>
</dbReference>
<dbReference type="PANTHER" id="PTHR21320">
    <property type="entry name" value="CYTOCHROME C OXIDASE ASSEMBLY PROTEIN COX11-RELATED"/>
    <property type="match status" value="1"/>
</dbReference>
<organism evidence="16 17">
    <name type="scientific">Taphrina deformans (strain PYCC 5710 / ATCC 11124 / CBS 356.35 / IMI 108563 / JCM 9778 / NBRC 8474)</name>
    <name type="common">Peach leaf curl fungus</name>
    <name type="synonym">Lalaria deformans</name>
    <dbReference type="NCBI Taxonomy" id="1097556"/>
    <lineage>
        <taxon>Eukaryota</taxon>
        <taxon>Fungi</taxon>
        <taxon>Dikarya</taxon>
        <taxon>Ascomycota</taxon>
        <taxon>Taphrinomycotina</taxon>
        <taxon>Taphrinomycetes</taxon>
        <taxon>Taphrinales</taxon>
        <taxon>Taphrinaceae</taxon>
        <taxon>Taphrina</taxon>
    </lineage>
</organism>
<evidence type="ECO:0000256" key="11">
    <source>
        <dbReference type="ARBA" id="ARBA00045681"/>
    </source>
</evidence>
<evidence type="ECO:0000256" key="3">
    <source>
        <dbReference type="ARBA" id="ARBA00022692"/>
    </source>
</evidence>
<dbReference type="STRING" id="1097556.R4X6S6"/>
<sequence length="183" mass="20432">MYGLAVLIGTLGLSYAAVPMYKAYCQKTGFGGTPNTDPTKFTPDRMVAVNDHRPIRITFNSQVSDSLQWKFTPQQRQVTVVPGETALAFYTATNLSNEDIIGIATYNVTPDIAAPYFSKVQCFCFDEQKLNAGETVDMPVFFFIDPTVCDDPRMREVDLITLSYTFFRATFDKQGNVVVPATY</sequence>
<dbReference type="PANTHER" id="PTHR21320:SF3">
    <property type="entry name" value="CYTOCHROME C OXIDASE ASSEMBLY PROTEIN COX11, MITOCHONDRIAL-RELATED"/>
    <property type="match status" value="1"/>
</dbReference>
<keyword evidence="8" id="KW-0411">Iron-sulfur</keyword>
<evidence type="ECO:0000256" key="9">
    <source>
        <dbReference type="ARBA" id="ARBA00023128"/>
    </source>
</evidence>